<protein>
    <submittedName>
        <fullName evidence="1">Uncharacterized protein</fullName>
    </submittedName>
</protein>
<dbReference type="EMBL" id="SXEU01000003">
    <property type="protein sequence ID" value="NFV16377.1"/>
    <property type="molecule type" value="Genomic_DNA"/>
</dbReference>
<dbReference type="AlphaFoldDB" id="A0A6G4HTA3"/>
<dbReference type="RefSeq" id="WP_061311455.1">
    <property type="nucleotide sequence ID" value="NZ_CP013246.1"/>
</dbReference>
<proteinExistence type="predicted"/>
<comment type="caution">
    <text evidence="1">The sequence shown here is derived from an EMBL/GenBank/DDBJ whole genome shotgun (WGS) entry which is preliminary data.</text>
</comment>
<organism evidence="1">
    <name type="scientific">Clostridium botulinum</name>
    <dbReference type="NCBI Taxonomy" id="1491"/>
    <lineage>
        <taxon>Bacteria</taxon>
        <taxon>Bacillati</taxon>
        <taxon>Bacillota</taxon>
        <taxon>Clostridia</taxon>
        <taxon>Eubacteriales</taxon>
        <taxon>Clostridiaceae</taxon>
        <taxon>Clostridium</taxon>
    </lineage>
</organism>
<name>A0A6G4HTA3_CLOBO</name>
<gene>
    <name evidence="1" type="ORF">FDG29_09430</name>
</gene>
<sequence>MKNILIIRSASMATMDKLINYLKENNKNDNVYCLIQKGSMKTFKEKYSHIKYIEKEDGFFRYEEFKHNLYLKNILNSISFDAIYIPSSYIDFPNFQDTFMIASKINCKKYILFNMGGEVQEQKLSFVSLWIDKYLGEVIYFIKVLFALIGSFIIYIFAYPYYFIKRRVFRN</sequence>
<accession>A0A6G4HTA3</accession>
<evidence type="ECO:0000313" key="1">
    <source>
        <dbReference type="EMBL" id="NFV16377.1"/>
    </source>
</evidence>
<reference evidence="1" key="1">
    <citation type="submission" date="2019-04" db="EMBL/GenBank/DDBJ databases">
        <title>Genome sequencing of Clostridium botulinum Groups I-IV and Clostridium butyricum.</title>
        <authorList>
            <person name="Brunt J."/>
            <person name="Van Vliet A.H.M."/>
            <person name="Stringer S.C."/>
            <person name="Carter A.T."/>
            <person name="Peck M.W."/>
        </authorList>
    </citation>
    <scope>NUCLEOTIDE SEQUENCE</scope>
    <source>
        <strain evidence="1">751/1</strain>
    </source>
</reference>